<protein>
    <submittedName>
        <fullName evidence="1">DUF4244 domain-containing protein</fullName>
    </submittedName>
</protein>
<dbReference type="RefSeq" id="WP_232418094.1">
    <property type="nucleotide sequence ID" value="NZ_CP101990.1"/>
</dbReference>
<evidence type="ECO:0000313" key="2">
    <source>
        <dbReference type="Proteomes" id="UP001315860"/>
    </source>
</evidence>
<sequence length="68" mass="7490">MHPTHSGRRCERGQVTAEYAVGAVGAVAVAGVLFGPEPIVADWLAEFVLDHLARSFSLTLPELFRWPW</sequence>
<organism evidence="1 2">
    <name type="scientific">Aeromicrobium duanguangcaii</name>
    <dbReference type="NCBI Taxonomy" id="2968086"/>
    <lineage>
        <taxon>Bacteria</taxon>
        <taxon>Bacillati</taxon>
        <taxon>Actinomycetota</taxon>
        <taxon>Actinomycetes</taxon>
        <taxon>Propionibacteriales</taxon>
        <taxon>Nocardioidaceae</taxon>
        <taxon>Aeromicrobium</taxon>
    </lineage>
</organism>
<evidence type="ECO:0000313" key="1">
    <source>
        <dbReference type="EMBL" id="UUI68718.1"/>
    </source>
</evidence>
<proteinExistence type="predicted"/>
<gene>
    <name evidence="1" type="ORF">NP095_01005</name>
</gene>
<reference evidence="1 2" key="1">
    <citation type="submission" date="2022-07" db="EMBL/GenBank/DDBJ databases">
        <title>Novel species in genus Aeromicrobium.</title>
        <authorList>
            <person name="Ye L."/>
        </authorList>
    </citation>
    <scope>NUCLEOTIDE SEQUENCE [LARGE SCALE GENOMIC DNA]</scope>
    <source>
        <strain evidence="2">zg-Y50</strain>
    </source>
</reference>
<dbReference type="EMBL" id="CP101990">
    <property type="protein sequence ID" value="UUI68718.1"/>
    <property type="molecule type" value="Genomic_DNA"/>
</dbReference>
<dbReference type="Proteomes" id="UP001315860">
    <property type="component" value="Chromosome"/>
</dbReference>
<keyword evidence="2" id="KW-1185">Reference proteome</keyword>
<accession>A0ABY5KG31</accession>
<dbReference type="InterPro" id="IPR025338">
    <property type="entry name" value="DUF4244"/>
</dbReference>
<dbReference type="Pfam" id="PF14029">
    <property type="entry name" value="DUF4244"/>
    <property type="match status" value="1"/>
</dbReference>
<name>A0ABY5KG31_9ACTN</name>